<evidence type="ECO:0000313" key="2">
    <source>
        <dbReference type="Proteomes" id="UP000681967"/>
    </source>
</evidence>
<gene>
    <name evidence="1" type="ORF">BYL167_LOCUS63438</name>
</gene>
<dbReference type="AlphaFoldDB" id="A0A8S3EZ06"/>
<dbReference type="EMBL" id="CAJOBH010236631">
    <property type="protein sequence ID" value="CAF5093361.1"/>
    <property type="molecule type" value="Genomic_DNA"/>
</dbReference>
<accession>A0A8S3EZ06</accession>
<comment type="caution">
    <text evidence="1">The sequence shown here is derived from an EMBL/GenBank/DDBJ whole genome shotgun (WGS) entry which is preliminary data.</text>
</comment>
<sequence length="107" mass="12312">MIPISKDCSAVEALASKTVVINRVFNIQPTILMPSPATHYRRRSVLLSQNIGKSSNLKFQSSKKNTCTTTHNEQSLIKQNEFGTYYDRYIVLCNIRNNDRFNNTYFC</sequence>
<protein>
    <submittedName>
        <fullName evidence="1">Uncharacterized protein</fullName>
    </submittedName>
</protein>
<proteinExistence type="predicted"/>
<evidence type="ECO:0000313" key="1">
    <source>
        <dbReference type="EMBL" id="CAF5093361.1"/>
    </source>
</evidence>
<organism evidence="1 2">
    <name type="scientific">Rotaria magnacalcarata</name>
    <dbReference type="NCBI Taxonomy" id="392030"/>
    <lineage>
        <taxon>Eukaryota</taxon>
        <taxon>Metazoa</taxon>
        <taxon>Spiralia</taxon>
        <taxon>Gnathifera</taxon>
        <taxon>Rotifera</taxon>
        <taxon>Eurotatoria</taxon>
        <taxon>Bdelloidea</taxon>
        <taxon>Philodinida</taxon>
        <taxon>Philodinidae</taxon>
        <taxon>Rotaria</taxon>
    </lineage>
</organism>
<name>A0A8S3EZ06_9BILA</name>
<reference evidence="1" key="1">
    <citation type="submission" date="2021-02" db="EMBL/GenBank/DDBJ databases">
        <authorList>
            <person name="Nowell W R."/>
        </authorList>
    </citation>
    <scope>NUCLEOTIDE SEQUENCE</scope>
</reference>
<dbReference type="Proteomes" id="UP000681967">
    <property type="component" value="Unassembled WGS sequence"/>
</dbReference>